<reference evidence="4" key="1">
    <citation type="journal article" date="2021" name="Nat. Commun.">
        <title>Genetic determinants of endophytism in the Arabidopsis root mycobiome.</title>
        <authorList>
            <person name="Mesny F."/>
            <person name="Miyauchi S."/>
            <person name="Thiergart T."/>
            <person name="Pickel B."/>
            <person name="Atanasova L."/>
            <person name="Karlsson M."/>
            <person name="Huettel B."/>
            <person name="Barry K.W."/>
            <person name="Haridas S."/>
            <person name="Chen C."/>
            <person name="Bauer D."/>
            <person name="Andreopoulos W."/>
            <person name="Pangilinan J."/>
            <person name="LaButti K."/>
            <person name="Riley R."/>
            <person name="Lipzen A."/>
            <person name="Clum A."/>
            <person name="Drula E."/>
            <person name="Henrissat B."/>
            <person name="Kohler A."/>
            <person name="Grigoriev I.V."/>
            <person name="Martin F.M."/>
            <person name="Hacquard S."/>
        </authorList>
    </citation>
    <scope>NUCLEOTIDE SEQUENCE</scope>
    <source>
        <strain evidence="4">MPI-CAGE-AT-0147</strain>
    </source>
</reference>
<accession>A0A9P9IK00</accession>
<evidence type="ECO:0000313" key="4">
    <source>
        <dbReference type="EMBL" id="KAH7123047.1"/>
    </source>
</evidence>
<dbReference type="GO" id="GO:0003924">
    <property type="term" value="F:GTPase activity"/>
    <property type="evidence" value="ECO:0007669"/>
    <property type="project" value="InterPro"/>
</dbReference>
<keyword evidence="5" id="KW-1185">Reference proteome</keyword>
<dbReference type="SUPFAM" id="SSF52540">
    <property type="entry name" value="P-loop containing nucleoside triphosphate hydrolases"/>
    <property type="match status" value="1"/>
</dbReference>
<dbReference type="NCBIfam" id="TIGR00231">
    <property type="entry name" value="small_GTP"/>
    <property type="match status" value="1"/>
</dbReference>
<dbReference type="InterPro" id="IPR027417">
    <property type="entry name" value="P-loop_NTPase"/>
</dbReference>
<dbReference type="Pfam" id="PF00071">
    <property type="entry name" value="Ras"/>
    <property type="match status" value="1"/>
</dbReference>
<dbReference type="GO" id="GO:0007264">
    <property type="term" value="P:small GTPase-mediated signal transduction"/>
    <property type="evidence" value="ECO:0007669"/>
    <property type="project" value="InterPro"/>
</dbReference>
<evidence type="ECO:0000256" key="3">
    <source>
        <dbReference type="ARBA" id="ARBA00023134"/>
    </source>
</evidence>
<dbReference type="InterPro" id="IPR003578">
    <property type="entry name" value="Small_GTPase_Rho"/>
</dbReference>
<dbReference type="SMART" id="SM00174">
    <property type="entry name" value="RHO"/>
    <property type="match status" value="1"/>
</dbReference>
<proteinExistence type="predicted"/>
<organism evidence="4 5">
    <name type="scientific">Dactylonectria macrodidyma</name>
    <dbReference type="NCBI Taxonomy" id="307937"/>
    <lineage>
        <taxon>Eukaryota</taxon>
        <taxon>Fungi</taxon>
        <taxon>Dikarya</taxon>
        <taxon>Ascomycota</taxon>
        <taxon>Pezizomycotina</taxon>
        <taxon>Sordariomycetes</taxon>
        <taxon>Hypocreomycetidae</taxon>
        <taxon>Hypocreales</taxon>
        <taxon>Nectriaceae</taxon>
        <taxon>Dactylonectria</taxon>
    </lineage>
</organism>
<dbReference type="OrthoDB" id="4999537at2759"/>
<dbReference type="InterPro" id="IPR001806">
    <property type="entry name" value="Small_GTPase"/>
</dbReference>
<keyword evidence="1" id="KW-0488">Methylation</keyword>
<comment type="caution">
    <text evidence="4">The sequence shown here is derived from an EMBL/GenBank/DDBJ whole genome shotgun (WGS) entry which is preliminary data.</text>
</comment>
<protein>
    <submittedName>
        <fullName evidence="4">P-loop containing nucleoside triphosphate hydrolase protein</fullName>
    </submittedName>
</protein>
<dbReference type="Gene3D" id="3.40.50.300">
    <property type="entry name" value="P-loop containing nucleotide triphosphate hydrolases"/>
    <property type="match status" value="1"/>
</dbReference>
<sequence length="125" mass="14324">MQDTGGQEELDRLRPQQYPDTDVAVMVFEKARPDSLDNVQDKWIAEIRHFLPDVPLIIVGNKKDLEHDPKIIAELGKTSQHPVTYAEVCPREQTGPFEFAALYAFLRMAQTKPQNVLKRLFSCKT</sequence>
<dbReference type="Proteomes" id="UP000738349">
    <property type="component" value="Unassembled WGS sequence"/>
</dbReference>
<keyword evidence="4" id="KW-0378">Hydrolase</keyword>
<dbReference type="GO" id="GO:0005525">
    <property type="term" value="F:GTP binding"/>
    <property type="evidence" value="ECO:0007669"/>
    <property type="project" value="UniProtKB-KW"/>
</dbReference>
<dbReference type="InterPro" id="IPR005225">
    <property type="entry name" value="Small_GTP-bd"/>
</dbReference>
<name>A0A9P9IK00_9HYPO</name>
<evidence type="ECO:0000256" key="2">
    <source>
        <dbReference type="ARBA" id="ARBA00022741"/>
    </source>
</evidence>
<dbReference type="PANTHER" id="PTHR24072">
    <property type="entry name" value="RHO FAMILY GTPASE"/>
    <property type="match status" value="1"/>
</dbReference>
<dbReference type="AlphaFoldDB" id="A0A9P9IK00"/>
<keyword evidence="3" id="KW-0342">GTP-binding</keyword>
<dbReference type="EMBL" id="JAGMUV010000023">
    <property type="protein sequence ID" value="KAH7123047.1"/>
    <property type="molecule type" value="Genomic_DNA"/>
</dbReference>
<evidence type="ECO:0000256" key="1">
    <source>
        <dbReference type="ARBA" id="ARBA00022481"/>
    </source>
</evidence>
<evidence type="ECO:0000313" key="5">
    <source>
        <dbReference type="Proteomes" id="UP000738349"/>
    </source>
</evidence>
<gene>
    <name evidence="4" type="ORF">EDB81DRAFT_847352</name>
</gene>
<keyword evidence="2" id="KW-0547">Nucleotide-binding</keyword>